<name>A0A381XP13_9ZZZZ</name>
<dbReference type="AlphaFoldDB" id="A0A381XP13"/>
<dbReference type="Gene3D" id="3.30.300.90">
    <property type="entry name" value="BolA-like"/>
    <property type="match status" value="1"/>
</dbReference>
<dbReference type="SUPFAM" id="SSF82657">
    <property type="entry name" value="BolA-like"/>
    <property type="match status" value="1"/>
</dbReference>
<protein>
    <recommendedName>
        <fullName evidence="3">BolA family transcriptional regulator</fullName>
    </recommendedName>
</protein>
<dbReference type="InterPro" id="IPR036065">
    <property type="entry name" value="BolA-like_sf"/>
</dbReference>
<reference evidence="2" key="1">
    <citation type="submission" date="2018-05" db="EMBL/GenBank/DDBJ databases">
        <authorList>
            <person name="Lanie J.A."/>
            <person name="Ng W.-L."/>
            <person name="Kazmierczak K.M."/>
            <person name="Andrzejewski T.M."/>
            <person name="Davidsen T.M."/>
            <person name="Wayne K.J."/>
            <person name="Tettelin H."/>
            <person name="Glass J.I."/>
            <person name="Rusch D."/>
            <person name="Podicherti R."/>
            <person name="Tsui H.-C.T."/>
            <person name="Winkler M.E."/>
        </authorList>
    </citation>
    <scope>NUCLEOTIDE SEQUENCE</scope>
</reference>
<dbReference type="PANTHER" id="PTHR46229:SF2">
    <property type="entry name" value="BOLA-LIKE PROTEIN 1"/>
    <property type="match status" value="1"/>
</dbReference>
<dbReference type="Pfam" id="PF01722">
    <property type="entry name" value="BolA"/>
    <property type="match status" value="1"/>
</dbReference>
<dbReference type="PANTHER" id="PTHR46229">
    <property type="entry name" value="BOLA TRANSCRIPTION REGULATOR"/>
    <property type="match status" value="1"/>
</dbReference>
<gene>
    <name evidence="2" type="ORF">METZ01_LOCUS119339</name>
</gene>
<accession>A0A381XP13</accession>
<evidence type="ECO:0008006" key="3">
    <source>
        <dbReference type="Google" id="ProtNLM"/>
    </source>
</evidence>
<dbReference type="InterPro" id="IPR002634">
    <property type="entry name" value="BolA"/>
</dbReference>
<evidence type="ECO:0000313" key="2">
    <source>
        <dbReference type="EMBL" id="SVA66485.1"/>
    </source>
</evidence>
<dbReference type="EMBL" id="UINC01015864">
    <property type="protein sequence ID" value="SVA66485.1"/>
    <property type="molecule type" value="Genomic_DNA"/>
</dbReference>
<comment type="similarity">
    <text evidence="1">Belongs to the BolA/IbaG family.</text>
</comment>
<proteinExistence type="inferred from homology"/>
<dbReference type="InterPro" id="IPR050961">
    <property type="entry name" value="BolA/IbaG_stress_morph_reg"/>
</dbReference>
<dbReference type="PIRSF" id="PIRSF003113">
    <property type="entry name" value="BolA"/>
    <property type="match status" value="1"/>
</dbReference>
<sequence>MNLDNKIKSRLSKVMDIDYLSINNDTDKHVNHKNYDGGGHIELEIVSSAFEGLSILDQHKLVYKALEGMIKKEIHALAIKTTSTSDWKKE</sequence>
<evidence type="ECO:0000256" key="1">
    <source>
        <dbReference type="ARBA" id="ARBA00005578"/>
    </source>
</evidence>
<organism evidence="2">
    <name type="scientific">marine metagenome</name>
    <dbReference type="NCBI Taxonomy" id="408172"/>
    <lineage>
        <taxon>unclassified sequences</taxon>
        <taxon>metagenomes</taxon>
        <taxon>ecological metagenomes</taxon>
    </lineage>
</organism>